<dbReference type="InterPro" id="IPR014284">
    <property type="entry name" value="RNA_pol_sigma-70_dom"/>
</dbReference>
<dbReference type="PANTHER" id="PTHR43133:SF62">
    <property type="entry name" value="RNA POLYMERASE SIGMA FACTOR SIGZ"/>
    <property type="match status" value="1"/>
</dbReference>
<evidence type="ECO:0000256" key="5">
    <source>
        <dbReference type="ARBA" id="ARBA00023163"/>
    </source>
</evidence>
<feature type="domain" description="RNA polymerase sigma-70 region 2" evidence="7">
    <location>
        <begin position="12"/>
        <end position="78"/>
    </location>
</feature>
<protein>
    <recommendedName>
        <fullName evidence="6">RNA polymerase sigma factor</fullName>
    </recommendedName>
</protein>
<dbReference type="GO" id="GO:0006352">
    <property type="term" value="P:DNA-templated transcription initiation"/>
    <property type="evidence" value="ECO:0007669"/>
    <property type="project" value="InterPro"/>
</dbReference>
<dbReference type="EMBL" id="LLZU01000005">
    <property type="protein sequence ID" value="KRV50473.1"/>
    <property type="molecule type" value="Genomic_DNA"/>
</dbReference>
<evidence type="ECO:0000256" key="1">
    <source>
        <dbReference type="ARBA" id="ARBA00010641"/>
    </source>
</evidence>
<keyword evidence="4 6" id="KW-0238">DNA-binding</keyword>
<dbReference type="InterPro" id="IPR013325">
    <property type="entry name" value="RNA_pol_sigma_r2"/>
</dbReference>
<comment type="caution">
    <text evidence="9">The sequence shown here is derived from an EMBL/GenBank/DDBJ whole genome shotgun (WGS) entry which is preliminary data.</text>
</comment>
<dbReference type="Pfam" id="PF08281">
    <property type="entry name" value="Sigma70_r4_2"/>
    <property type="match status" value="1"/>
</dbReference>
<evidence type="ECO:0000256" key="6">
    <source>
        <dbReference type="RuleBase" id="RU000716"/>
    </source>
</evidence>
<evidence type="ECO:0000313" key="10">
    <source>
        <dbReference type="Proteomes" id="UP000050867"/>
    </source>
</evidence>
<dbReference type="AlphaFoldDB" id="A0A0T6LWS4"/>
<dbReference type="CDD" id="cd06171">
    <property type="entry name" value="Sigma70_r4"/>
    <property type="match status" value="1"/>
</dbReference>
<dbReference type="STRING" id="76728.AQ490_15435"/>
<dbReference type="GO" id="GO:0003677">
    <property type="term" value="F:DNA binding"/>
    <property type="evidence" value="ECO:0007669"/>
    <property type="project" value="UniProtKB-KW"/>
</dbReference>
<keyword evidence="5 6" id="KW-0804">Transcription</keyword>
<feature type="domain" description="RNA polymerase sigma factor 70 region 4 type 2" evidence="8">
    <location>
        <begin position="111"/>
        <end position="161"/>
    </location>
</feature>
<gene>
    <name evidence="9" type="ORF">AQ490_15435</name>
</gene>
<keyword evidence="2 6" id="KW-0805">Transcription regulation</keyword>
<evidence type="ECO:0000256" key="3">
    <source>
        <dbReference type="ARBA" id="ARBA00023082"/>
    </source>
</evidence>
<dbReference type="Gene3D" id="1.10.1740.10">
    <property type="match status" value="1"/>
</dbReference>
<dbReference type="PANTHER" id="PTHR43133">
    <property type="entry name" value="RNA POLYMERASE ECF-TYPE SIGMA FACTO"/>
    <property type="match status" value="1"/>
</dbReference>
<dbReference type="Proteomes" id="UP000050867">
    <property type="component" value="Unassembled WGS sequence"/>
</dbReference>
<dbReference type="GO" id="GO:0006950">
    <property type="term" value="P:response to stress"/>
    <property type="evidence" value="ECO:0007669"/>
    <property type="project" value="UniProtKB-ARBA"/>
</dbReference>
<organism evidence="9 10">
    <name type="scientific">Wenjunlia vitaminophila</name>
    <name type="common">Streptomyces vitaminophilus</name>
    <dbReference type="NCBI Taxonomy" id="76728"/>
    <lineage>
        <taxon>Bacteria</taxon>
        <taxon>Bacillati</taxon>
        <taxon>Actinomycetota</taxon>
        <taxon>Actinomycetes</taxon>
        <taxon>Kitasatosporales</taxon>
        <taxon>Streptomycetaceae</taxon>
        <taxon>Wenjunlia</taxon>
    </lineage>
</organism>
<dbReference type="InterPro" id="IPR013324">
    <property type="entry name" value="RNA_pol_sigma_r3/r4-like"/>
</dbReference>
<dbReference type="Gene3D" id="1.10.10.10">
    <property type="entry name" value="Winged helix-like DNA-binding domain superfamily/Winged helix DNA-binding domain"/>
    <property type="match status" value="1"/>
</dbReference>
<dbReference type="SUPFAM" id="SSF88946">
    <property type="entry name" value="Sigma2 domain of RNA polymerase sigma factors"/>
    <property type="match status" value="1"/>
</dbReference>
<reference evidence="9 10" key="1">
    <citation type="submission" date="2015-10" db="EMBL/GenBank/DDBJ databases">
        <title>Draft genome sequence of pyrrolomycin-producing Streptomyces vitaminophilus.</title>
        <authorList>
            <person name="Graham D.E."/>
            <person name="Mahan K.M."/>
            <person name="Klingeman D.M."/>
            <person name="Hettich R.L."/>
            <person name="Parry R.J."/>
        </authorList>
    </citation>
    <scope>NUCLEOTIDE SEQUENCE [LARGE SCALE GENOMIC DNA]</scope>
    <source>
        <strain evidence="9 10">ATCC 31673</strain>
    </source>
</reference>
<accession>A0A0T6LWS4</accession>
<evidence type="ECO:0000313" key="9">
    <source>
        <dbReference type="EMBL" id="KRV50473.1"/>
    </source>
</evidence>
<comment type="similarity">
    <text evidence="1 6">Belongs to the sigma-70 factor family. ECF subfamily.</text>
</comment>
<sequence>MATRDPEATAAFVRRYQSRVFGMAMAIVGSRAVAEEVAQEAFVRAWRHAATYDPRRGRVATWLLTITRNLAIDTLRLRGERPMDPHVLTAALVSGESGTETASDYAEREHLRTALRALPPEQRTPIVLSVFHGMTAREIAEKEGIPLGTVKTRIRRGLAKLRDVLGVVDD</sequence>
<keyword evidence="3 6" id="KW-0731">Sigma factor</keyword>
<evidence type="ECO:0000259" key="8">
    <source>
        <dbReference type="Pfam" id="PF08281"/>
    </source>
</evidence>
<dbReference type="NCBIfam" id="TIGR02937">
    <property type="entry name" value="sigma70-ECF"/>
    <property type="match status" value="1"/>
</dbReference>
<evidence type="ECO:0000259" key="7">
    <source>
        <dbReference type="Pfam" id="PF04542"/>
    </source>
</evidence>
<name>A0A0T6LWS4_WENVI</name>
<dbReference type="Pfam" id="PF04542">
    <property type="entry name" value="Sigma70_r2"/>
    <property type="match status" value="1"/>
</dbReference>
<dbReference type="eggNOG" id="COG1595">
    <property type="taxonomic scope" value="Bacteria"/>
</dbReference>
<evidence type="ECO:0000256" key="2">
    <source>
        <dbReference type="ARBA" id="ARBA00023015"/>
    </source>
</evidence>
<dbReference type="InterPro" id="IPR000838">
    <property type="entry name" value="RNA_pol_sigma70_ECF_CS"/>
</dbReference>
<dbReference type="InterPro" id="IPR013249">
    <property type="entry name" value="RNA_pol_sigma70_r4_t2"/>
</dbReference>
<keyword evidence="10" id="KW-1185">Reference proteome</keyword>
<dbReference type="GO" id="GO:0016987">
    <property type="term" value="F:sigma factor activity"/>
    <property type="evidence" value="ECO:0007669"/>
    <property type="project" value="UniProtKB-KW"/>
</dbReference>
<proteinExistence type="inferred from homology"/>
<dbReference type="PROSITE" id="PS01063">
    <property type="entry name" value="SIGMA70_ECF"/>
    <property type="match status" value="1"/>
</dbReference>
<dbReference type="SUPFAM" id="SSF88659">
    <property type="entry name" value="Sigma3 and sigma4 domains of RNA polymerase sigma factors"/>
    <property type="match status" value="1"/>
</dbReference>
<dbReference type="InterPro" id="IPR039425">
    <property type="entry name" value="RNA_pol_sigma-70-like"/>
</dbReference>
<evidence type="ECO:0000256" key="4">
    <source>
        <dbReference type="ARBA" id="ARBA00023125"/>
    </source>
</evidence>
<dbReference type="InterPro" id="IPR036388">
    <property type="entry name" value="WH-like_DNA-bd_sf"/>
</dbReference>
<dbReference type="InterPro" id="IPR007627">
    <property type="entry name" value="RNA_pol_sigma70_r2"/>
</dbReference>